<sequence>MAPAFKSRISIPSLWELQFGMHQLCLLSFLLCRASIGTSITDNYGAAVTLDELGEYARAISLLHDLTKILILYHTISVTVTAIKSIEMEDKVALKNLVEIQKKACVSNTDALNWT</sequence>
<reference evidence="1 2" key="1">
    <citation type="submission" date="2024-01" db="EMBL/GenBank/DDBJ databases">
        <title>The genomes of 5 underutilized Papilionoideae crops provide insights into root nodulation and disease resistanc.</title>
        <authorList>
            <person name="Jiang F."/>
        </authorList>
    </citation>
    <scope>NUCLEOTIDE SEQUENCE [LARGE SCALE GENOMIC DNA]</scope>
    <source>
        <strain evidence="1">JINMINGXINNONG_FW02</strain>
        <tissue evidence="1">Leaves</tissue>
    </source>
</reference>
<dbReference type="Proteomes" id="UP001374584">
    <property type="component" value="Unassembled WGS sequence"/>
</dbReference>
<evidence type="ECO:0000313" key="1">
    <source>
        <dbReference type="EMBL" id="KAK7341310.1"/>
    </source>
</evidence>
<evidence type="ECO:0000313" key="2">
    <source>
        <dbReference type="Proteomes" id="UP001374584"/>
    </source>
</evidence>
<dbReference type="AlphaFoldDB" id="A0AAN9LS53"/>
<comment type="caution">
    <text evidence="1">The sequence shown here is derived from an EMBL/GenBank/DDBJ whole genome shotgun (WGS) entry which is preliminary data.</text>
</comment>
<gene>
    <name evidence="1" type="ORF">VNO80_24236</name>
</gene>
<proteinExistence type="predicted"/>
<organism evidence="1 2">
    <name type="scientific">Phaseolus coccineus</name>
    <name type="common">Scarlet runner bean</name>
    <name type="synonym">Phaseolus multiflorus</name>
    <dbReference type="NCBI Taxonomy" id="3886"/>
    <lineage>
        <taxon>Eukaryota</taxon>
        <taxon>Viridiplantae</taxon>
        <taxon>Streptophyta</taxon>
        <taxon>Embryophyta</taxon>
        <taxon>Tracheophyta</taxon>
        <taxon>Spermatophyta</taxon>
        <taxon>Magnoliopsida</taxon>
        <taxon>eudicotyledons</taxon>
        <taxon>Gunneridae</taxon>
        <taxon>Pentapetalae</taxon>
        <taxon>rosids</taxon>
        <taxon>fabids</taxon>
        <taxon>Fabales</taxon>
        <taxon>Fabaceae</taxon>
        <taxon>Papilionoideae</taxon>
        <taxon>50 kb inversion clade</taxon>
        <taxon>NPAAA clade</taxon>
        <taxon>indigoferoid/millettioid clade</taxon>
        <taxon>Phaseoleae</taxon>
        <taxon>Phaseolus</taxon>
    </lineage>
</organism>
<accession>A0AAN9LS53</accession>
<name>A0AAN9LS53_PHACN</name>
<keyword evidence="2" id="KW-1185">Reference proteome</keyword>
<protein>
    <submittedName>
        <fullName evidence="1">Uncharacterized protein</fullName>
    </submittedName>
</protein>
<dbReference type="EMBL" id="JAYMYR010000009">
    <property type="protein sequence ID" value="KAK7341310.1"/>
    <property type="molecule type" value="Genomic_DNA"/>
</dbReference>